<dbReference type="GO" id="GO:0006629">
    <property type="term" value="P:lipid metabolic process"/>
    <property type="evidence" value="ECO:0007669"/>
    <property type="project" value="InterPro"/>
</dbReference>
<evidence type="ECO:0000256" key="4">
    <source>
        <dbReference type="ARBA" id="ARBA00023157"/>
    </source>
</evidence>
<proteinExistence type="predicted"/>
<dbReference type="GO" id="GO:0008081">
    <property type="term" value="F:phosphoric diester hydrolase activity"/>
    <property type="evidence" value="ECO:0007669"/>
    <property type="project" value="InterPro"/>
</dbReference>
<accession>A0A224YPS0</accession>
<evidence type="ECO:0000256" key="2">
    <source>
        <dbReference type="ARBA" id="ARBA00022723"/>
    </source>
</evidence>
<dbReference type="Gene3D" id="3.20.20.190">
    <property type="entry name" value="Phosphatidylinositol (PI) phosphodiesterase"/>
    <property type="match status" value="1"/>
</dbReference>
<dbReference type="GO" id="GO:0046872">
    <property type="term" value="F:metal ion binding"/>
    <property type="evidence" value="ECO:0007669"/>
    <property type="project" value="UniProtKB-KW"/>
</dbReference>
<evidence type="ECO:0000313" key="7">
    <source>
        <dbReference type="EMBL" id="MAA16253.1"/>
    </source>
</evidence>
<evidence type="ECO:0000256" key="6">
    <source>
        <dbReference type="SAM" id="Phobius"/>
    </source>
</evidence>
<comment type="catalytic activity">
    <reaction evidence="1">
        <text>an N-(acyl)-sphingosylphosphoethanolamine = an N-(acyl)-sphingosyl-1,3-cyclic phosphate + ethanolamine</text>
        <dbReference type="Rhea" id="RHEA:60648"/>
        <dbReference type="ChEBI" id="CHEBI:57603"/>
        <dbReference type="ChEBI" id="CHEBI:143891"/>
        <dbReference type="ChEBI" id="CHEBI:143892"/>
    </reaction>
</comment>
<feature type="transmembrane region" description="Helical" evidence="6">
    <location>
        <begin position="7"/>
        <end position="25"/>
    </location>
</feature>
<name>A0A224YPS0_9ACAR</name>
<protein>
    <submittedName>
        <fullName evidence="7">Sphingomyelinase</fullName>
    </submittedName>
</protein>
<evidence type="ECO:0000256" key="1">
    <source>
        <dbReference type="ARBA" id="ARBA00000110"/>
    </source>
</evidence>
<keyword evidence="4" id="KW-1015">Disulfide bond</keyword>
<keyword evidence="5" id="KW-0456">Lyase</keyword>
<dbReference type="GO" id="GO:0016829">
    <property type="term" value="F:lyase activity"/>
    <property type="evidence" value="ECO:0007669"/>
    <property type="project" value="UniProtKB-KW"/>
</dbReference>
<evidence type="ECO:0000256" key="5">
    <source>
        <dbReference type="ARBA" id="ARBA00023239"/>
    </source>
</evidence>
<keyword evidence="6" id="KW-0812">Transmembrane</keyword>
<dbReference type="AlphaFoldDB" id="A0A224YPS0"/>
<dbReference type="EMBL" id="GFPF01005107">
    <property type="protein sequence ID" value="MAA16253.1"/>
    <property type="molecule type" value="Transcribed_RNA"/>
</dbReference>
<dbReference type="InterPro" id="IPR017946">
    <property type="entry name" value="PLC-like_Pdiesterase_TIM-brl"/>
</dbReference>
<keyword evidence="3" id="KW-0460">Magnesium</keyword>
<organism evidence="7">
    <name type="scientific">Rhipicephalus zambeziensis</name>
    <dbReference type="NCBI Taxonomy" id="60191"/>
    <lineage>
        <taxon>Eukaryota</taxon>
        <taxon>Metazoa</taxon>
        <taxon>Ecdysozoa</taxon>
        <taxon>Arthropoda</taxon>
        <taxon>Chelicerata</taxon>
        <taxon>Arachnida</taxon>
        <taxon>Acari</taxon>
        <taxon>Parasitiformes</taxon>
        <taxon>Ixodida</taxon>
        <taxon>Ixodoidea</taxon>
        <taxon>Ixodidae</taxon>
        <taxon>Rhipicephalinae</taxon>
        <taxon>Rhipicephalus</taxon>
        <taxon>Rhipicephalus</taxon>
    </lineage>
</organism>
<evidence type="ECO:0000256" key="3">
    <source>
        <dbReference type="ARBA" id="ARBA00022842"/>
    </source>
</evidence>
<keyword evidence="2" id="KW-0479">Metal-binding</keyword>
<keyword evidence="6" id="KW-1133">Transmembrane helix</keyword>
<sequence length="198" mass="22552">MKITTLFFIYFLLINFYFVVLSNVIRNTILPANSEEAPSQNVTTGYRRPFYVIGHMVNSLEEVDDFIENGANALEVDIEFASNGTVLGTFHGAPCDCFRGCFKRETIADYLEYIRDGTSFADSRYKGKVILLVLDLKTSKLRSLAKKESRPDSGDETLEAPMGRCATAVHGERLAVHRLRERQERHQGRFKIFQEGRN</sequence>
<reference evidence="7" key="1">
    <citation type="journal article" date="2017" name="Parasit. Vectors">
        <title>Sialotranscriptomics of Rhipicephalus zambeziensis reveals intricate expression profiles of secretory proteins and suggests tight temporal transcriptional regulation during blood-feeding.</title>
        <authorList>
            <person name="de Castro M.H."/>
            <person name="de Klerk D."/>
            <person name="Pienaar R."/>
            <person name="Rees D.J.G."/>
            <person name="Mans B.J."/>
        </authorList>
    </citation>
    <scope>NUCLEOTIDE SEQUENCE</scope>
    <source>
        <tissue evidence="7">Salivary glands</tissue>
    </source>
</reference>
<keyword evidence="6" id="KW-0472">Membrane</keyword>